<evidence type="ECO:0000313" key="5">
    <source>
        <dbReference type="Proteomes" id="UP000186817"/>
    </source>
</evidence>
<keyword evidence="1" id="KW-0489">Methyltransferase</keyword>
<dbReference type="InterPro" id="IPR029063">
    <property type="entry name" value="SAM-dependent_MTases_sf"/>
</dbReference>
<evidence type="ECO:0008006" key="6">
    <source>
        <dbReference type="Google" id="ProtNLM"/>
    </source>
</evidence>
<protein>
    <recommendedName>
        <fullName evidence="6">S-adenosyl-L-methionine-dependent methyltransferase</fullName>
    </recommendedName>
</protein>
<reference evidence="4 5" key="1">
    <citation type="submission" date="2016-02" db="EMBL/GenBank/DDBJ databases">
        <title>Genome analysis of coral dinoflagellate symbionts highlights evolutionary adaptations to a symbiotic lifestyle.</title>
        <authorList>
            <person name="Aranda M."/>
            <person name="Li Y."/>
            <person name="Liew Y.J."/>
            <person name="Baumgarten S."/>
            <person name="Simakov O."/>
            <person name="Wilson M."/>
            <person name="Piel J."/>
            <person name="Ashoor H."/>
            <person name="Bougouffa S."/>
            <person name="Bajic V.B."/>
            <person name="Ryu T."/>
            <person name="Ravasi T."/>
            <person name="Bayer T."/>
            <person name="Micklem G."/>
            <person name="Kim H."/>
            <person name="Bhak J."/>
            <person name="Lajeunesse T.C."/>
            <person name="Voolstra C.R."/>
        </authorList>
    </citation>
    <scope>NUCLEOTIDE SEQUENCE [LARGE SCALE GENOMIC DNA]</scope>
    <source>
        <strain evidence="4 5">CCMP2467</strain>
    </source>
</reference>
<evidence type="ECO:0000256" key="2">
    <source>
        <dbReference type="ARBA" id="ARBA00022679"/>
    </source>
</evidence>
<gene>
    <name evidence="4" type="ORF">AK812_SmicGene2595</name>
</gene>
<evidence type="ECO:0000313" key="4">
    <source>
        <dbReference type="EMBL" id="OLQ13354.1"/>
    </source>
</evidence>
<dbReference type="SUPFAM" id="SSF53335">
    <property type="entry name" value="S-adenosyl-L-methionine-dependent methyltransferases"/>
    <property type="match status" value="1"/>
</dbReference>
<keyword evidence="2" id="KW-0808">Transferase</keyword>
<dbReference type="InterPro" id="IPR007213">
    <property type="entry name" value="Ppm1/Ppm2/Tcmp"/>
</dbReference>
<evidence type="ECO:0000256" key="3">
    <source>
        <dbReference type="SAM" id="MobiDB-lite"/>
    </source>
</evidence>
<dbReference type="GO" id="GO:0032259">
    <property type="term" value="P:methylation"/>
    <property type="evidence" value="ECO:0007669"/>
    <property type="project" value="UniProtKB-KW"/>
</dbReference>
<organism evidence="4 5">
    <name type="scientific">Symbiodinium microadriaticum</name>
    <name type="common">Dinoflagellate</name>
    <name type="synonym">Zooxanthella microadriatica</name>
    <dbReference type="NCBI Taxonomy" id="2951"/>
    <lineage>
        <taxon>Eukaryota</taxon>
        <taxon>Sar</taxon>
        <taxon>Alveolata</taxon>
        <taxon>Dinophyceae</taxon>
        <taxon>Suessiales</taxon>
        <taxon>Symbiodiniaceae</taxon>
        <taxon>Symbiodinium</taxon>
    </lineage>
</organism>
<dbReference type="OrthoDB" id="434488at2759"/>
<dbReference type="Proteomes" id="UP000186817">
    <property type="component" value="Unassembled WGS sequence"/>
</dbReference>
<dbReference type="GO" id="GO:0008168">
    <property type="term" value="F:methyltransferase activity"/>
    <property type="evidence" value="ECO:0007669"/>
    <property type="project" value="UniProtKB-KW"/>
</dbReference>
<sequence length="320" mass="34776">MLDKVKLSSDKYRYDSQRVGVHSPLKLPSRFEAMRRMSMLAAQRVAWCPPCRRAKASMVAEHLARILPPVAARCKEARQEERSPLISDPLACPFLDAFGPAPEEPEEIQRARVVHDAFLDRLLLDAVSRRVRQTLLLGSGLDVRAFRLQLPPQLKVIEVDETNVHEAKSLVLESLGARPRAALRRLASADADPTKPCFFIILIPPAEAITAIPLLAEMAGQGSTVVVQILRSPHAGTGSGSVDAHVSAVIAAFQESGWQRPERVGHAALQRFFAGSAPADDVAALVVAERGAPLMPERPSAKGAKRKDGAPMSSYGWRGS</sequence>
<name>A0A1Q9F0W3_SYMMI</name>
<dbReference type="Gene3D" id="3.40.50.150">
    <property type="entry name" value="Vaccinia Virus protein VP39"/>
    <property type="match status" value="1"/>
</dbReference>
<accession>A0A1Q9F0W3</accession>
<dbReference type="EMBL" id="LSRX01000029">
    <property type="protein sequence ID" value="OLQ13354.1"/>
    <property type="molecule type" value="Genomic_DNA"/>
</dbReference>
<dbReference type="AlphaFoldDB" id="A0A1Q9F0W3"/>
<proteinExistence type="predicted"/>
<evidence type="ECO:0000256" key="1">
    <source>
        <dbReference type="ARBA" id="ARBA00022603"/>
    </source>
</evidence>
<dbReference type="PANTHER" id="PTHR43619">
    <property type="entry name" value="S-ADENOSYL-L-METHIONINE-DEPENDENT METHYLTRANSFERASE YKTD-RELATED"/>
    <property type="match status" value="1"/>
</dbReference>
<keyword evidence="5" id="KW-1185">Reference proteome</keyword>
<comment type="caution">
    <text evidence="4">The sequence shown here is derived from an EMBL/GenBank/DDBJ whole genome shotgun (WGS) entry which is preliminary data.</text>
</comment>
<dbReference type="Pfam" id="PF04072">
    <property type="entry name" value="LCM"/>
    <property type="match status" value="1"/>
</dbReference>
<dbReference type="PANTHER" id="PTHR43619:SF2">
    <property type="entry name" value="S-ADENOSYL-L-METHIONINE-DEPENDENT METHYLTRANSFERASES SUPERFAMILY PROTEIN"/>
    <property type="match status" value="1"/>
</dbReference>
<feature type="region of interest" description="Disordered" evidence="3">
    <location>
        <begin position="295"/>
        <end position="320"/>
    </location>
</feature>